<feature type="region of interest" description="Disordered" evidence="2">
    <location>
        <begin position="1"/>
        <end position="94"/>
    </location>
</feature>
<dbReference type="InterPro" id="IPR019079">
    <property type="entry name" value="Capsule_synth_CapA"/>
</dbReference>
<dbReference type="SUPFAM" id="SSF56300">
    <property type="entry name" value="Metallo-dependent phosphatases"/>
    <property type="match status" value="1"/>
</dbReference>
<dbReference type="Proteomes" id="UP001529421">
    <property type="component" value="Unassembled WGS sequence"/>
</dbReference>
<sequence length="562" mass="59823">MAAQAPGKGRKAPVGAGGASRARGKKPSRADVPRIGSATSSASQNRGGAPARLGGQRPTPRRAQQHVNRRRYGYPTVSERLAKSSRRMGPGKSRVIGSKIQHNASLGYISRGRRGSRRRAARAGAIKAVPYALGVVAVVLALWGVGTLVQNGLTPPAILAGGGDAAAPATALGRGLARGIAVPPDQASLRAQAPDAVVLGAGSATASGEGRVSFSAVGDNIANANLLELADAAAGDVGDDQYDFNAFYDGIRDAVQSYDISFINQETTLGGPDRYGYNGYPSFNTPDSMADAIAAAGWDVVSINSNHTYDTGEPAVQHSHGVWAGKADALIAIGSFASAEERARVRMVERNGVRIAFLAYSYGQNGYDQEDLPNDYYAVPYVKETMQQEVARAHEVADAVVVYMHWGTEYDHAPDEAQRAWAQELADAGVDVVVGSHAHVIQPMEWLEGAGGKTLVVYGLGDVWSGYHDKPECVLSGMMSCDFVRLDADAAKEAGRKVSVENVVWHPLIEHWQDGVDTVYQLSDYTEEQARSNELLAGLDDPYAWMQDLTRQVIGEDFAIDM</sequence>
<evidence type="ECO:0000256" key="1">
    <source>
        <dbReference type="ARBA" id="ARBA00005662"/>
    </source>
</evidence>
<dbReference type="RefSeq" id="WP_289545951.1">
    <property type="nucleotide sequence ID" value="NZ_JAUDDZ010000018.1"/>
</dbReference>
<evidence type="ECO:0000313" key="5">
    <source>
        <dbReference type="EMBL" id="MDM8275726.1"/>
    </source>
</evidence>
<feature type="compositionally biased region" description="Basic residues" evidence="2">
    <location>
        <begin position="59"/>
        <end position="72"/>
    </location>
</feature>
<name>A0ABT7VB53_9ACTN</name>
<reference evidence="6" key="1">
    <citation type="submission" date="2023-06" db="EMBL/GenBank/DDBJ databases">
        <title>Identification and characterization of horizontal gene transfer across gut microbiota members of farm animals based on homology search.</title>
        <authorList>
            <person name="Zeman M."/>
            <person name="Kubasova T."/>
            <person name="Jahodarova E."/>
            <person name="Nykrynova M."/>
            <person name="Rychlik I."/>
        </authorList>
    </citation>
    <scope>NUCLEOTIDE SEQUENCE [LARGE SCALE GENOMIC DNA]</scope>
    <source>
        <strain evidence="6">154_Feed</strain>
    </source>
</reference>
<feature type="compositionally biased region" description="Polar residues" evidence="2">
    <location>
        <begin position="37"/>
        <end position="46"/>
    </location>
</feature>
<evidence type="ECO:0000259" key="4">
    <source>
        <dbReference type="SMART" id="SM00854"/>
    </source>
</evidence>
<dbReference type="Gene3D" id="3.60.21.10">
    <property type="match status" value="1"/>
</dbReference>
<dbReference type="InterPro" id="IPR029052">
    <property type="entry name" value="Metallo-depent_PP-like"/>
</dbReference>
<keyword evidence="6" id="KW-1185">Reference proteome</keyword>
<dbReference type="InterPro" id="IPR052169">
    <property type="entry name" value="CW_Biosynth-Accessory"/>
</dbReference>
<accession>A0ABT7VB53</accession>
<comment type="caution">
    <text evidence="5">The sequence shown here is derived from an EMBL/GenBank/DDBJ whole genome shotgun (WGS) entry which is preliminary data.</text>
</comment>
<feature type="transmembrane region" description="Helical" evidence="3">
    <location>
        <begin position="128"/>
        <end position="149"/>
    </location>
</feature>
<keyword evidence="3" id="KW-0812">Transmembrane</keyword>
<feature type="domain" description="Capsule synthesis protein CapA" evidence="4">
    <location>
        <begin position="213"/>
        <end position="467"/>
    </location>
</feature>
<dbReference type="Pfam" id="PF09587">
    <property type="entry name" value="PGA_cap"/>
    <property type="match status" value="1"/>
</dbReference>
<proteinExistence type="inferred from homology"/>
<dbReference type="SMART" id="SM00854">
    <property type="entry name" value="PGA_cap"/>
    <property type="match status" value="1"/>
</dbReference>
<comment type="similarity">
    <text evidence="1">Belongs to the CapA family.</text>
</comment>
<dbReference type="CDD" id="cd07381">
    <property type="entry name" value="MPP_CapA"/>
    <property type="match status" value="1"/>
</dbReference>
<evidence type="ECO:0000256" key="3">
    <source>
        <dbReference type="SAM" id="Phobius"/>
    </source>
</evidence>
<keyword evidence="3" id="KW-0472">Membrane</keyword>
<protein>
    <submittedName>
        <fullName evidence="5">CapA family protein</fullName>
        <ecNumber evidence="5">3.1.-.-</ecNumber>
    </submittedName>
</protein>
<dbReference type="EMBL" id="JAUDDZ010000018">
    <property type="protein sequence ID" value="MDM8275726.1"/>
    <property type="molecule type" value="Genomic_DNA"/>
</dbReference>
<dbReference type="PANTHER" id="PTHR33393:SF12">
    <property type="entry name" value="CAPSULE BIOSYNTHESIS PROTEIN CAPA"/>
    <property type="match status" value="1"/>
</dbReference>
<gene>
    <name evidence="5" type="ORF">QUW28_09515</name>
</gene>
<dbReference type="EC" id="3.1.-.-" evidence="5"/>
<keyword evidence="5" id="KW-0378">Hydrolase</keyword>
<organism evidence="5 6">
    <name type="scientific">Enorma phocaeensis</name>
    <dbReference type="NCBI Taxonomy" id="1871019"/>
    <lineage>
        <taxon>Bacteria</taxon>
        <taxon>Bacillati</taxon>
        <taxon>Actinomycetota</taxon>
        <taxon>Coriobacteriia</taxon>
        <taxon>Coriobacteriales</taxon>
        <taxon>Coriobacteriaceae</taxon>
        <taxon>Enorma</taxon>
    </lineage>
</organism>
<evidence type="ECO:0000313" key="6">
    <source>
        <dbReference type="Proteomes" id="UP001529421"/>
    </source>
</evidence>
<dbReference type="PANTHER" id="PTHR33393">
    <property type="entry name" value="POLYGLUTAMINE SYNTHESIS ACCESSORY PROTEIN RV0574C-RELATED"/>
    <property type="match status" value="1"/>
</dbReference>
<keyword evidence="3" id="KW-1133">Transmembrane helix</keyword>
<evidence type="ECO:0000256" key="2">
    <source>
        <dbReference type="SAM" id="MobiDB-lite"/>
    </source>
</evidence>
<reference evidence="5 6" key="2">
    <citation type="submission" date="2023-06" db="EMBL/GenBank/DDBJ databases">
        <authorList>
            <person name="Zeman M."/>
            <person name="Kubasova T."/>
            <person name="Jahodarova E."/>
            <person name="Nykrynova M."/>
            <person name="Rychlik I."/>
        </authorList>
    </citation>
    <scope>NUCLEOTIDE SEQUENCE [LARGE SCALE GENOMIC DNA]</scope>
    <source>
        <strain evidence="5 6">154_Feed</strain>
    </source>
</reference>
<dbReference type="GO" id="GO:0016787">
    <property type="term" value="F:hydrolase activity"/>
    <property type="evidence" value="ECO:0007669"/>
    <property type="project" value="UniProtKB-KW"/>
</dbReference>